<feature type="region of interest" description="Disordered" evidence="1">
    <location>
        <begin position="30"/>
        <end position="107"/>
    </location>
</feature>
<gene>
    <name evidence="2" type="ORF">MNEG_0700</name>
</gene>
<proteinExistence type="predicted"/>
<sequence length="355" mass="35154">MAKTEAKREGSQEVFAEVDRLLATVEIQSLAAPPKRVARAPDAPSASSSPRRAGSPSYTGSGAGPPLELRARAAAPAPRLTFFGAGSSQSGSDDTSTRGAGDAGGAAVGDDAALLTSLAALWASDEERLERRRRSSAAGRGSSRASSGPCSSSASEDGAPPPGAPLSPGELQLLKILLEGGPGSEGESACSSGGGCDAAAPASPAVHRFVGRPRLRAKRHGGGAAEAAACADAAGLAHEESEAESEGMQQDCPATGLHPCTPQHLSAMGCRARAHTHNTCGACCAAAAAAAARQASWSPRGCQQVHPAQLLGGSFFGGCGQHPAMQDEEDSLMPGDVIGDCNADGTDAGAAAGGA</sequence>
<accession>A0A0D2NSP1</accession>
<reference evidence="2 3" key="1">
    <citation type="journal article" date="2013" name="BMC Genomics">
        <title>Reconstruction of the lipid metabolism for the microalga Monoraphidium neglectum from its genome sequence reveals characteristics suitable for biofuel production.</title>
        <authorList>
            <person name="Bogen C."/>
            <person name="Al-Dilaimi A."/>
            <person name="Albersmeier A."/>
            <person name="Wichmann J."/>
            <person name="Grundmann M."/>
            <person name="Rupp O."/>
            <person name="Lauersen K.J."/>
            <person name="Blifernez-Klassen O."/>
            <person name="Kalinowski J."/>
            <person name="Goesmann A."/>
            <person name="Mussgnug J.H."/>
            <person name="Kruse O."/>
        </authorList>
    </citation>
    <scope>NUCLEOTIDE SEQUENCE [LARGE SCALE GENOMIC DNA]</scope>
    <source>
        <strain evidence="2 3">SAG 48.87</strain>
    </source>
</reference>
<protein>
    <submittedName>
        <fullName evidence="2">Uncharacterized protein</fullName>
    </submittedName>
</protein>
<feature type="compositionally biased region" description="Low complexity" evidence="1">
    <location>
        <begin position="64"/>
        <end position="100"/>
    </location>
</feature>
<organism evidence="2 3">
    <name type="scientific">Monoraphidium neglectum</name>
    <dbReference type="NCBI Taxonomy" id="145388"/>
    <lineage>
        <taxon>Eukaryota</taxon>
        <taxon>Viridiplantae</taxon>
        <taxon>Chlorophyta</taxon>
        <taxon>core chlorophytes</taxon>
        <taxon>Chlorophyceae</taxon>
        <taxon>CS clade</taxon>
        <taxon>Sphaeropleales</taxon>
        <taxon>Selenastraceae</taxon>
        <taxon>Monoraphidium</taxon>
    </lineage>
</organism>
<dbReference type="EMBL" id="KK100279">
    <property type="protein sequence ID" value="KIZ07246.1"/>
    <property type="molecule type" value="Genomic_DNA"/>
</dbReference>
<dbReference type="GeneID" id="25726818"/>
<feature type="compositionally biased region" description="Low complexity" evidence="1">
    <location>
        <begin position="136"/>
        <end position="158"/>
    </location>
</feature>
<keyword evidence="3" id="KW-1185">Reference proteome</keyword>
<dbReference type="Proteomes" id="UP000054498">
    <property type="component" value="Unassembled WGS sequence"/>
</dbReference>
<evidence type="ECO:0000313" key="2">
    <source>
        <dbReference type="EMBL" id="KIZ07246.1"/>
    </source>
</evidence>
<dbReference type="RefSeq" id="XP_013906265.1">
    <property type="nucleotide sequence ID" value="XM_014050811.1"/>
</dbReference>
<dbReference type="AlphaFoldDB" id="A0A0D2NSP1"/>
<dbReference type="KEGG" id="mng:MNEG_0700"/>
<feature type="region of interest" description="Disordered" evidence="1">
    <location>
        <begin position="125"/>
        <end position="168"/>
    </location>
</feature>
<evidence type="ECO:0000256" key="1">
    <source>
        <dbReference type="SAM" id="MobiDB-lite"/>
    </source>
</evidence>
<feature type="compositionally biased region" description="Low complexity" evidence="1">
    <location>
        <begin position="40"/>
        <end position="57"/>
    </location>
</feature>
<evidence type="ECO:0000313" key="3">
    <source>
        <dbReference type="Proteomes" id="UP000054498"/>
    </source>
</evidence>
<name>A0A0D2NSP1_9CHLO</name>